<dbReference type="EMBL" id="CP039690">
    <property type="protein sequence ID" value="QCI64466.1"/>
    <property type="molecule type" value="Genomic_DNA"/>
</dbReference>
<evidence type="ECO:0000256" key="1">
    <source>
        <dbReference type="ARBA" id="ARBA00010062"/>
    </source>
</evidence>
<dbReference type="KEGG" id="pstg:E8M01_09610"/>
<evidence type="ECO:0000259" key="3">
    <source>
        <dbReference type="Pfam" id="PF13458"/>
    </source>
</evidence>
<keyword evidence="5" id="KW-1185">Reference proteome</keyword>
<comment type="similarity">
    <text evidence="1">Belongs to the leucine-binding protein family.</text>
</comment>
<dbReference type="RefSeq" id="WP_136959919.1">
    <property type="nucleotide sequence ID" value="NZ_CP039690.1"/>
</dbReference>
<reference evidence="4 5" key="1">
    <citation type="submission" date="2019-04" db="EMBL/GenBank/DDBJ databases">
        <title>Phreatobacter aquaticus sp. nov.</title>
        <authorList>
            <person name="Choi A."/>
        </authorList>
    </citation>
    <scope>NUCLEOTIDE SEQUENCE [LARGE SCALE GENOMIC DNA]</scope>
    <source>
        <strain evidence="4 5">KCTC 52518</strain>
    </source>
</reference>
<dbReference type="PANTHER" id="PTHR47235:SF1">
    <property type="entry name" value="BLR6548 PROTEIN"/>
    <property type="match status" value="1"/>
</dbReference>
<name>A0A4D7B469_9HYPH</name>
<dbReference type="InterPro" id="IPR028082">
    <property type="entry name" value="Peripla_BP_I"/>
</dbReference>
<dbReference type="Gene3D" id="3.40.50.2300">
    <property type="match status" value="2"/>
</dbReference>
<dbReference type="PROSITE" id="PS51318">
    <property type="entry name" value="TAT"/>
    <property type="match status" value="1"/>
</dbReference>
<accession>A0A4D7B469</accession>
<gene>
    <name evidence="4" type="ORF">E8M01_09610</name>
</gene>
<organism evidence="4 5">
    <name type="scientific">Phreatobacter stygius</name>
    <dbReference type="NCBI Taxonomy" id="1940610"/>
    <lineage>
        <taxon>Bacteria</taxon>
        <taxon>Pseudomonadati</taxon>
        <taxon>Pseudomonadota</taxon>
        <taxon>Alphaproteobacteria</taxon>
        <taxon>Hyphomicrobiales</taxon>
        <taxon>Phreatobacteraceae</taxon>
        <taxon>Phreatobacter</taxon>
    </lineage>
</organism>
<keyword evidence="2" id="KW-0732">Signal</keyword>
<dbReference type="SUPFAM" id="SSF53822">
    <property type="entry name" value="Periplasmic binding protein-like I"/>
    <property type="match status" value="1"/>
</dbReference>
<evidence type="ECO:0000313" key="5">
    <source>
        <dbReference type="Proteomes" id="UP000298781"/>
    </source>
</evidence>
<dbReference type="PANTHER" id="PTHR47235">
    <property type="entry name" value="BLR6548 PROTEIN"/>
    <property type="match status" value="1"/>
</dbReference>
<evidence type="ECO:0000256" key="2">
    <source>
        <dbReference type="ARBA" id="ARBA00022729"/>
    </source>
</evidence>
<dbReference type="Pfam" id="PF13458">
    <property type="entry name" value="Peripla_BP_6"/>
    <property type="match status" value="1"/>
</dbReference>
<feature type="domain" description="Leucine-binding protein" evidence="3">
    <location>
        <begin position="37"/>
        <end position="366"/>
    </location>
</feature>
<dbReference type="CDD" id="cd06334">
    <property type="entry name" value="PBP1_ABC_ligand_binding-like"/>
    <property type="match status" value="1"/>
</dbReference>
<dbReference type="InterPro" id="IPR028081">
    <property type="entry name" value="Leu-bd"/>
</dbReference>
<dbReference type="InterPro" id="IPR006311">
    <property type="entry name" value="TAT_signal"/>
</dbReference>
<evidence type="ECO:0000313" key="4">
    <source>
        <dbReference type="EMBL" id="QCI64466.1"/>
    </source>
</evidence>
<dbReference type="Proteomes" id="UP000298781">
    <property type="component" value="Chromosome"/>
</dbReference>
<dbReference type="OrthoDB" id="9770729at2"/>
<protein>
    <submittedName>
        <fullName evidence="4">Amino acid ABC transporter substrate-binding protein</fullName>
    </submittedName>
</protein>
<proteinExistence type="inferred from homology"/>
<sequence>MTQPTSTRLSRRTFNQLGLGAALVATSGGRSFAQAPEIVIGAASPLTGVFAFAGVEGFEGARDHFDWVNRQGGVAGRKIKYIAEDSGYRVDNAVAIFTKLTSQNTIPIFFGDSTGFQKAINPELNRRGTTVMAGASFATEIDDAAGFPNQWIPGPNYSDQLRVLLRYIQAQKRGASVVLVNSDTEFGRDPIVAAEQEAARLGLNVVEKIITQPGSVDVSGDVLKIRRRNPDYVIFHGYVLQPIPEFMAQARQAGMTSKFMGTFYSTDSLMMSRAGAVADGYLGVSCYNFDPNAPGSQMALVREFNGTRVRTNAYFQGWTNAMIAVETLKRTIAANQEFNAVNLMKAARSIQNYDTGGVVGVPVSITRNSIPVGRIYEFKAAEKRLVAASDWMTIAPTS</sequence>
<dbReference type="AlphaFoldDB" id="A0A4D7B469"/>